<dbReference type="EMBL" id="BOOW01000001">
    <property type="protein sequence ID" value="GII89799.1"/>
    <property type="molecule type" value="Genomic_DNA"/>
</dbReference>
<evidence type="ECO:0000313" key="2">
    <source>
        <dbReference type="Proteomes" id="UP000606172"/>
    </source>
</evidence>
<proteinExistence type="predicted"/>
<organism evidence="1 2">
    <name type="scientific">Sinosporangium siamense</name>
    <dbReference type="NCBI Taxonomy" id="1367973"/>
    <lineage>
        <taxon>Bacteria</taxon>
        <taxon>Bacillati</taxon>
        <taxon>Actinomycetota</taxon>
        <taxon>Actinomycetes</taxon>
        <taxon>Streptosporangiales</taxon>
        <taxon>Streptosporangiaceae</taxon>
        <taxon>Sinosporangium</taxon>
    </lineage>
</organism>
<dbReference type="AlphaFoldDB" id="A0A919RDK4"/>
<keyword evidence="2" id="KW-1185">Reference proteome</keyword>
<protein>
    <submittedName>
        <fullName evidence="1">Uncharacterized protein</fullName>
    </submittedName>
</protein>
<gene>
    <name evidence="1" type="ORF">Ssi02_00300</name>
</gene>
<name>A0A919RDK4_9ACTN</name>
<accession>A0A919RDK4</accession>
<reference evidence="1" key="1">
    <citation type="submission" date="2021-01" db="EMBL/GenBank/DDBJ databases">
        <title>Whole genome shotgun sequence of Sinosporangium siamense NBRC 109515.</title>
        <authorList>
            <person name="Komaki H."/>
            <person name="Tamura T."/>
        </authorList>
    </citation>
    <scope>NUCLEOTIDE SEQUENCE</scope>
    <source>
        <strain evidence="1">NBRC 109515</strain>
    </source>
</reference>
<comment type="caution">
    <text evidence="1">The sequence shown here is derived from an EMBL/GenBank/DDBJ whole genome shotgun (WGS) entry which is preliminary data.</text>
</comment>
<dbReference type="Proteomes" id="UP000606172">
    <property type="component" value="Unassembled WGS sequence"/>
</dbReference>
<sequence length="70" mass="7485">MGTKGDKGNGGRVLLCGVKETLTSASADRTAMPFVGHDMDAMRIHLNSIIATDLSPQNRNDPARPSGYLR</sequence>
<evidence type="ECO:0000313" key="1">
    <source>
        <dbReference type="EMBL" id="GII89799.1"/>
    </source>
</evidence>